<keyword evidence="1" id="KW-0472">Membrane</keyword>
<feature type="transmembrane region" description="Helical" evidence="1">
    <location>
        <begin position="314"/>
        <end position="331"/>
    </location>
</feature>
<name>A0A1G2T246_9BACT</name>
<feature type="transmembrane region" description="Helical" evidence="1">
    <location>
        <begin position="400"/>
        <end position="418"/>
    </location>
</feature>
<evidence type="ECO:0000256" key="1">
    <source>
        <dbReference type="SAM" id="Phobius"/>
    </source>
</evidence>
<dbReference type="AlphaFoldDB" id="A0A1G2T246"/>
<organism evidence="2 3">
    <name type="scientific">Candidatus Zambryskibacteria bacterium RIFCSPHIGHO2_01_FULL_46_30</name>
    <dbReference type="NCBI Taxonomy" id="1802739"/>
    <lineage>
        <taxon>Bacteria</taxon>
        <taxon>Candidatus Zambryskiibacteriota</taxon>
    </lineage>
</organism>
<feature type="transmembrane region" description="Helical" evidence="1">
    <location>
        <begin position="365"/>
        <end position="388"/>
    </location>
</feature>
<feature type="transmembrane region" description="Helical" evidence="1">
    <location>
        <begin position="149"/>
        <end position="169"/>
    </location>
</feature>
<keyword evidence="1" id="KW-0812">Transmembrane</keyword>
<feature type="transmembrane region" description="Helical" evidence="1">
    <location>
        <begin position="261"/>
        <end position="279"/>
    </location>
</feature>
<accession>A0A1G2T246</accession>
<feature type="transmembrane region" description="Helical" evidence="1">
    <location>
        <begin position="100"/>
        <end position="121"/>
    </location>
</feature>
<reference evidence="2 3" key="1">
    <citation type="journal article" date="2016" name="Nat. Commun.">
        <title>Thousands of microbial genomes shed light on interconnected biogeochemical processes in an aquifer system.</title>
        <authorList>
            <person name="Anantharaman K."/>
            <person name="Brown C.T."/>
            <person name="Hug L.A."/>
            <person name="Sharon I."/>
            <person name="Castelle C.J."/>
            <person name="Probst A.J."/>
            <person name="Thomas B.C."/>
            <person name="Singh A."/>
            <person name="Wilkins M.J."/>
            <person name="Karaoz U."/>
            <person name="Brodie E.L."/>
            <person name="Williams K.H."/>
            <person name="Hubbard S.S."/>
            <person name="Banfield J.F."/>
        </authorList>
    </citation>
    <scope>NUCLEOTIDE SEQUENCE [LARGE SCALE GENOMIC DNA]</scope>
</reference>
<keyword evidence="1" id="KW-1133">Transmembrane helix</keyword>
<protein>
    <submittedName>
        <fullName evidence="2">Uncharacterized protein</fullName>
    </submittedName>
</protein>
<dbReference type="EMBL" id="MHVI01000021">
    <property type="protein sequence ID" value="OHA91068.1"/>
    <property type="molecule type" value="Genomic_DNA"/>
</dbReference>
<proteinExistence type="predicted"/>
<feature type="transmembrane region" description="Helical" evidence="1">
    <location>
        <begin position="338"/>
        <end position="359"/>
    </location>
</feature>
<feature type="transmembrane region" description="Helical" evidence="1">
    <location>
        <begin position="218"/>
        <end position="241"/>
    </location>
</feature>
<feature type="transmembrane region" description="Helical" evidence="1">
    <location>
        <begin position="127"/>
        <end position="144"/>
    </location>
</feature>
<evidence type="ECO:0000313" key="3">
    <source>
        <dbReference type="Proteomes" id="UP000177746"/>
    </source>
</evidence>
<feature type="transmembrane region" description="Helical" evidence="1">
    <location>
        <begin position="181"/>
        <end position="209"/>
    </location>
</feature>
<feature type="transmembrane region" description="Helical" evidence="1">
    <location>
        <begin position="286"/>
        <end position="308"/>
    </location>
</feature>
<feature type="transmembrane region" description="Helical" evidence="1">
    <location>
        <begin position="74"/>
        <end position="93"/>
    </location>
</feature>
<gene>
    <name evidence="2" type="ORF">A2665_01075</name>
</gene>
<feature type="transmembrane region" description="Helical" evidence="1">
    <location>
        <begin position="12"/>
        <end position="31"/>
    </location>
</feature>
<sequence>MKYLPDILPKWALVLILITFLLPELLVWGVVDSFEEPIRSYRGDTAHYMTVLNSALIKGGPEGNSFLYEGQDPVSRFFVFESLVGVVGLVVPISASVLAIILQVLVPLLIFYILYSIFIAFGIEEKIASFVSLLHTLVYGVIVYDGYGLAFWFVPFLLLGIWVLIANSVKDFFTPRSGLMVVFSIVLFTLHPAYFAFGGALTSIVWLALIKKYGLRAVFLYALLWLSLTLTLFLLIFADSITGSVVNNDLLTRMALIKTRFPIHPLEMIQMFLVGIALFSYRKFNILAAAFLIGFAALLAPTITGSYLVNDHYVIAKDYLILAVALVLVYSETFKKRVWLGWILLVTTILDIFIVLNYFNFQLGYYGKYVTIHVALLVISLILISPNIHIFLRRVLNSKYLRVSLICVAMLYALVLQYKDYTNARLVRDRNIQEYRPLFEHMRNLPKGVVVADNALSFFIPVFTPQKVYWSSLASSQPAPTLNILTRFEDVHPFFPDDESHQPPGVISYLFGAIDRCREFNRKGVLEKLASFGFEAPLAEICAPLRERQVRYDALKDVLEERYQRTLASREWQPTFRVDYLILTEEDRQVPAWLIEKYFTEIDRVSGAIIYRYNQ</sequence>
<evidence type="ECO:0000313" key="2">
    <source>
        <dbReference type="EMBL" id="OHA91068.1"/>
    </source>
</evidence>
<comment type="caution">
    <text evidence="2">The sequence shown here is derived from an EMBL/GenBank/DDBJ whole genome shotgun (WGS) entry which is preliminary data.</text>
</comment>
<dbReference type="Proteomes" id="UP000177746">
    <property type="component" value="Unassembled WGS sequence"/>
</dbReference>